<feature type="compositionally biased region" description="Basic and acidic residues" evidence="2">
    <location>
        <begin position="142"/>
        <end position="193"/>
    </location>
</feature>
<feature type="region of interest" description="Disordered" evidence="2">
    <location>
        <begin position="664"/>
        <end position="689"/>
    </location>
</feature>
<sequence length="689" mass="79023">MALAKKEDHFNTRVEVARRNEESATAEVSRLRQVTLTLEAELAEMQRERDVSRERILMLQQQIRILERDPSAMVVDPMDPPPRQPRPNDLEHRLQDTPHPPTHEVPGPNQAIHYDEDDVSSDDPYYADVFASEWEETEEDRMETAKKAVRNADRAARRAQRRAAETPEQRAYRLETKRIIRFERKEREKEFPRSGKRIPKHLRGSGPLPESFWEPTRPRRDQPNLSDDRGPSPQAPRDPRSQPAPYLDRPPIGHAPATPTVPAPPYHSMVAGPPARQFSSYQRAPPNPPQHYISFYPNPPMDQSSGASMSRRGYRPGQMFASSFGGGRGHTGHNDQQQSTSLRSRIDDETSDQRPLRSRIDERPNHEEVPEGTQPRPEVPPGTQPQIPQYLLNAGLTSMSLIDAAFIRQQRTGQTRTTEDIEFVNLMGSINNEAARTPTWDRHPLVAYFVKKYSGKPLWMRKGPSTSVKKRRIRDQMLMNANEDMGGPRESAQSSRNEEASGPQGSAQPTSRPEEPVQTDGGREKSTEPMDETTDEVATMPPFNLQHLDRWARYLRSENRVDIPGFARPQAMDTEAERNALRGMISIMELVHMRIQVTRMFDVFEITRRLVSELMQDVVGSDTRYRRMRQDRIADVDTMVNEMNRYMFDIDEITNVGAWLDLNEPPQATARSPSPSKDEEELRWSDEEM</sequence>
<accession>A0AAD5US42</accession>
<feature type="region of interest" description="Disordered" evidence="2">
    <location>
        <begin position="1"/>
        <end position="26"/>
    </location>
</feature>
<dbReference type="Proteomes" id="UP001212997">
    <property type="component" value="Unassembled WGS sequence"/>
</dbReference>
<feature type="compositionally biased region" description="Basic and acidic residues" evidence="2">
    <location>
        <begin position="344"/>
        <end position="369"/>
    </location>
</feature>
<proteinExistence type="predicted"/>
<comment type="caution">
    <text evidence="3">The sequence shown here is derived from an EMBL/GenBank/DDBJ whole genome shotgun (WGS) entry which is preliminary data.</text>
</comment>
<feature type="coiled-coil region" evidence="1">
    <location>
        <begin position="28"/>
        <end position="62"/>
    </location>
</feature>
<evidence type="ECO:0000256" key="1">
    <source>
        <dbReference type="SAM" id="Coils"/>
    </source>
</evidence>
<feature type="region of interest" description="Disordered" evidence="2">
    <location>
        <begin position="135"/>
        <end position="387"/>
    </location>
</feature>
<evidence type="ECO:0000313" key="3">
    <source>
        <dbReference type="EMBL" id="KAJ3475161.1"/>
    </source>
</evidence>
<feature type="compositionally biased region" description="Basic residues" evidence="2">
    <location>
        <begin position="194"/>
        <end position="203"/>
    </location>
</feature>
<dbReference type="EMBL" id="JANAWD010000905">
    <property type="protein sequence ID" value="KAJ3475161.1"/>
    <property type="molecule type" value="Genomic_DNA"/>
</dbReference>
<organism evidence="3 4">
    <name type="scientific">Meripilus lineatus</name>
    <dbReference type="NCBI Taxonomy" id="2056292"/>
    <lineage>
        <taxon>Eukaryota</taxon>
        <taxon>Fungi</taxon>
        <taxon>Dikarya</taxon>
        <taxon>Basidiomycota</taxon>
        <taxon>Agaricomycotina</taxon>
        <taxon>Agaricomycetes</taxon>
        <taxon>Polyporales</taxon>
        <taxon>Meripilaceae</taxon>
        <taxon>Meripilus</taxon>
    </lineage>
</organism>
<feature type="compositionally biased region" description="Basic and acidic residues" evidence="2">
    <location>
        <begin position="1"/>
        <end position="22"/>
    </location>
</feature>
<feature type="region of interest" description="Disordered" evidence="2">
    <location>
        <begin position="480"/>
        <end position="542"/>
    </location>
</feature>
<gene>
    <name evidence="3" type="ORF">NLI96_g12025</name>
</gene>
<feature type="compositionally biased region" description="Basic and acidic residues" evidence="2">
    <location>
        <begin position="86"/>
        <end position="96"/>
    </location>
</feature>
<protein>
    <submittedName>
        <fullName evidence="3">Uncharacterized protein</fullName>
    </submittedName>
</protein>
<keyword evidence="4" id="KW-1185">Reference proteome</keyword>
<name>A0AAD5US42_9APHY</name>
<reference evidence="3" key="1">
    <citation type="submission" date="2022-07" db="EMBL/GenBank/DDBJ databases">
        <title>Genome Sequence of Physisporinus lineatus.</title>
        <authorList>
            <person name="Buettner E."/>
        </authorList>
    </citation>
    <scope>NUCLEOTIDE SEQUENCE</scope>
    <source>
        <strain evidence="3">VT162</strain>
    </source>
</reference>
<evidence type="ECO:0000256" key="2">
    <source>
        <dbReference type="SAM" id="MobiDB-lite"/>
    </source>
</evidence>
<feature type="compositionally biased region" description="Basic and acidic residues" evidence="2">
    <location>
        <begin position="676"/>
        <end position="689"/>
    </location>
</feature>
<evidence type="ECO:0000313" key="4">
    <source>
        <dbReference type="Proteomes" id="UP001212997"/>
    </source>
</evidence>
<dbReference type="AlphaFoldDB" id="A0AAD5US42"/>
<feature type="compositionally biased region" description="Basic and acidic residues" evidence="2">
    <location>
        <begin position="216"/>
        <end position="230"/>
    </location>
</feature>
<feature type="compositionally biased region" description="Polar residues" evidence="2">
    <location>
        <begin position="334"/>
        <end position="343"/>
    </location>
</feature>
<feature type="region of interest" description="Disordered" evidence="2">
    <location>
        <begin position="76"/>
        <end position="108"/>
    </location>
</feature>
<keyword evidence="1" id="KW-0175">Coiled coil</keyword>